<keyword evidence="3" id="KW-1185">Reference proteome</keyword>
<evidence type="ECO:0000256" key="1">
    <source>
        <dbReference type="SAM" id="SignalP"/>
    </source>
</evidence>
<name>A0ABW3I4H9_9FLAO</name>
<protein>
    <submittedName>
        <fullName evidence="2">Uncharacterized protein</fullName>
    </submittedName>
</protein>
<proteinExistence type="predicted"/>
<dbReference type="RefSeq" id="WP_377716095.1">
    <property type="nucleotide sequence ID" value="NZ_JBHTJM010000009.1"/>
</dbReference>
<evidence type="ECO:0000313" key="2">
    <source>
        <dbReference type="EMBL" id="MFD0964552.1"/>
    </source>
</evidence>
<keyword evidence="1" id="KW-0732">Signal</keyword>
<comment type="caution">
    <text evidence="2">The sequence shown here is derived from an EMBL/GenBank/DDBJ whole genome shotgun (WGS) entry which is preliminary data.</text>
</comment>
<sequence>MKNKLLFFLFLLLYFNFSNAQQNRIQEKLYDDIISVANDVFSKRYKSKKYKTRTVMYVGIYNNKNVYDYFIRQINKEELEKQFKRNPSLYDVLFNKKELQYYKKQALNGPFKFNHSDIETDRIFVYNKNRDVATIRGGKLRYMSDTMTEGMSVPLFTRNHKYAILDSSNIQGGGYVVYEKKNGKWVEVFYFGHFIS</sequence>
<organism evidence="2 3">
    <name type="scientific">Pseudofulvibacter geojedonensis</name>
    <dbReference type="NCBI Taxonomy" id="1123758"/>
    <lineage>
        <taxon>Bacteria</taxon>
        <taxon>Pseudomonadati</taxon>
        <taxon>Bacteroidota</taxon>
        <taxon>Flavobacteriia</taxon>
        <taxon>Flavobacteriales</taxon>
        <taxon>Flavobacteriaceae</taxon>
        <taxon>Pseudofulvibacter</taxon>
    </lineage>
</organism>
<gene>
    <name evidence="2" type="ORF">ACFQ1O_11110</name>
</gene>
<dbReference type="EMBL" id="JBHTJM010000009">
    <property type="protein sequence ID" value="MFD0964552.1"/>
    <property type="molecule type" value="Genomic_DNA"/>
</dbReference>
<reference evidence="3" key="1">
    <citation type="journal article" date="2019" name="Int. J. Syst. Evol. Microbiol.">
        <title>The Global Catalogue of Microorganisms (GCM) 10K type strain sequencing project: providing services to taxonomists for standard genome sequencing and annotation.</title>
        <authorList>
            <consortium name="The Broad Institute Genomics Platform"/>
            <consortium name="The Broad Institute Genome Sequencing Center for Infectious Disease"/>
            <person name="Wu L."/>
            <person name="Ma J."/>
        </authorList>
    </citation>
    <scope>NUCLEOTIDE SEQUENCE [LARGE SCALE GENOMIC DNA]</scope>
    <source>
        <strain evidence="3">CCUG 62114</strain>
    </source>
</reference>
<feature type="signal peptide" evidence="1">
    <location>
        <begin position="1"/>
        <end position="20"/>
    </location>
</feature>
<feature type="chain" id="PRO_5045103793" evidence="1">
    <location>
        <begin position="21"/>
        <end position="196"/>
    </location>
</feature>
<accession>A0ABW3I4H9</accession>
<evidence type="ECO:0000313" key="3">
    <source>
        <dbReference type="Proteomes" id="UP001596997"/>
    </source>
</evidence>
<dbReference type="Proteomes" id="UP001596997">
    <property type="component" value="Unassembled WGS sequence"/>
</dbReference>